<comment type="caution">
    <text evidence="1">The sequence shown here is derived from an EMBL/GenBank/DDBJ whole genome shotgun (WGS) entry which is preliminary data.</text>
</comment>
<accession>A0AC60R2G1</accession>
<keyword evidence="2" id="KW-1185">Reference proteome</keyword>
<evidence type="ECO:0000313" key="2">
    <source>
        <dbReference type="Proteomes" id="UP000805193"/>
    </source>
</evidence>
<gene>
    <name evidence="1" type="ORF">HPB47_011286</name>
</gene>
<feature type="non-terminal residue" evidence="1">
    <location>
        <position position="65"/>
    </location>
</feature>
<name>A0AC60R2G1_IXOPE</name>
<feature type="non-terminal residue" evidence="1">
    <location>
        <position position="1"/>
    </location>
</feature>
<dbReference type="Proteomes" id="UP000805193">
    <property type="component" value="Unassembled WGS sequence"/>
</dbReference>
<proteinExistence type="predicted"/>
<organism evidence="1 2">
    <name type="scientific">Ixodes persulcatus</name>
    <name type="common">Taiga tick</name>
    <dbReference type="NCBI Taxonomy" id="34615"/>
    <lineage>
        <taxon>Eukaryota</taxon>
        <taxon>Metazoa</taxon>
        <taxon>Ecdysozoa</taxon>
        <taxon>Arthropoda</taxon>
        <taxon>Chelicerata</taxon>
        <taxon>Arachnida</taxon>
        <taxon>Acari</taxon>
        <taxon>Parasitiformes</taxon>
        <taxon>Ixodida</taxon>
        <taxon>Ixodoidea</taxon>
        <taxon>Ixodidae</taxon>
        <taxon>Ixodinae</taxon>
        <taxon>Ixodes</taxon>
    </lineage>
</organism>
<dbReference type="EMBL" id="JABSTQ010001141">
    <property type="protein sequence ID" value="KAG0444957.1"/>
    <property type="molecule type" value="Genomic_DNA"/>
</dbReference>
<protein>
    <submittedName>
        <fullName evidence="1">Uncharacterized protein</fullName>
    </submittedName>
</protein>
<reference evidence="1 2" key="1">
    <citation type="journal article" date="2020" name="Cell">
        <title>Large-Scale Comparative Analyses of Tick Genomes Elucidate Their Genetic Diversity and Vector Capacities.</title>
        <authorList>
            <consortium name="Tick Genome and Microbiome Consortium (TIGMIC)"/>
            <person name="Jia N."/>
            <person name="Wang J."/>
            <person name="Shi W."/>
            <person name="Du L."/>
            <person name="Sun Y."/>
            <person name="Zhan W."/>
            <person name="Jiang J.F."/>
            <person name="Wang Q."/>
            <person name="Zhang B."/>
            <person name="Ji P."/>
            <person name="Bell-Sakyi L."/>
            <person name="Cui X.M."/>
            <person name="Yuan T.T."/>
            <person name="Jiang B.G."/>
            <person name="Yang W.F."/>
            <person name="Lam T.T."/>
            <person name="Chang Q.C."/>
            <person name="Ding S.J."/>
            <person name="Wang X.J."/>
            <person name="Zhu J.G."/>
            <person name="Ruan X.D."/>
            <person name="Zhao L."/>
            <person name="Wei J.T."/>
            <person name="Ye R.Z."/>
            <person name="Que T.C."/>
            <person name="Du C.H."/>
            <person name="Zhou Y.H."/>
            <person name="Cheng J.X."/>
            <person name="Dai P.F."/>
            <person name="Guo W.B."/>
            <person name="Han X.H."/>
            <person name="Huang E.J."/>
            <person name="Li L.F."/>
            <person name="Wei W."/>
            <person name="Gao Y.C."/>
            <person name="Liu J.Z."/>
            <person name="Shao H.Z."/>
            <person name="Wang X."/>
            <person name="Wang C.C."/>
            <person name="Yang T.C."/>
            <person name="Huo Q.B."/>
            <person name="Li W."/>
            <person name="Chen H.Y."/>
            <person name="Chen S.E."/>
            <person name="Zhou L.G."/>
            <person name="Ni X.B."/>
            <person name="Tian J.H."/>
            <person name="Sheng Y."/>
            <person name="Liu T."/>
            <person name="Pan Y.S."/>
            <person name="Xia L.Y."/>
            <person name="Li J."/>
            <person name="Zhao F."/>
            <person name="Cao W.C."/>
        </authorList>
    </citation>
    <scope>NUCLEOTIDE SEQUENCE [LARGE SCALE GENOMIC DNA]</scope>
    <source>
        <strain evidence="1">Iper-2018</strain>
    </source>
</reference>
<sequence length="65" mass="7022">AGNGGHDAVLADPHICAGALLGHRPRRLLDLFLILWPGPCVESLCPALRPALCPVHYRACRRVCL</sequence>
<evidence type="ECO:0000313" key="1">
    <source>
        <dbReference type="EMBL" id="KAG0444957.1"/>
    </source>
</evidence>